<keyword evidence="10" id="KW-1185">Reference proteome</keyword>
<feature type="region of interest" description="Disordered" evidence="7">
    <location>
        <begin position="391"/>
        <end position="478"/>
    </location>
</feature>
<dbReference type="InterPro" id="IPR041988">
    <property type="entry name" value="Ribosomal_uL24_KOW"/>
</dbReference>
<organism evidence="9 10">
    <name type="scientific">Monosiga brevicollis</name>
    <name type="common">Choanoflagellate</name>
    <dbReference type="NCBI Taxonomy" id="81824"/>
    <lineage>
        <taxon>Eukaryota</taxon>
        <taxon>Choanoflagellata</taxon>
        <taxon>Craspedida</taxon>
        <taxon>Salpingoecidae</taxon>
        <taxon>Monosiga</taxon>
    </lineage>
</organism>
<dbReference type="PANTHER" id="PTHR11143">
    <property type="entry name" value="60S RIBOSOMAL PROTEIN L26 FAMILY MEMBER"/>
    <property type="match status" value="1"/>
</dbReference>
<feature type="region of interest" description="Disordered" evidence="7">
    <location>
        <begin position="1"/>
        <end position="26"/>
    </location>
</feature>
<dbReference type="Pfam" id="PF07989">
    <property type="entry name" value="Cnn_1N"/>
    <property type="match status" value="1"/>
</dbReference>
<dbReference type="InterPro" id="IPR014722">
    <property type="entry name" value="Rib_uL2_dom2"/>
</dbReference>
<comment type="similarity">
    <text evidence="2">Belongs to the universal ribosomal protein uL24 family.</text>
</comment>
<dbReference type="PROSITE" id="PS01108">
    <property type="entry name" value="RIBOSOMAL_L24"/>
    <property type="match status" value="1"/>
</dbReference>
<reference evidence="9 10" key="1">
    <citation type="journal article" date="2008" name="Nature">
        <title>The genome of the choanoflagellate Monosiga brevicollis and the origin of metazoans.</title>
        <authorList>
            <consortium name="JGI Sequencing"/>
            <person name="King N."/>
            <person name="Westbrook M.J."/>
            <person name="Young S.L."/>
            <person name="Kuo A."/>
            <person name="Abedin M."/>
            <person name="Chapman J."/>
            <person name="Fairclough S."/>
            <person name="Hellsten U."/>
            <person name="Isogai Y."/>
            <person name="Letunic I."/>
            <person name="Marr M."/>
            <person name="Pincus D."/>
            <person name="Putnam N."/>
            <person name="Rokas A."/>
            <person name="Wright K.J."/>
            <person name="Zuzow R."/>
            <person name="Dirks W."/>
            <person name="Good M."/>
            <person name="Goodstein D."/>
            <person name="Lemons D."/>
            <person name="Li W."/>
            <person name="Lyons J.B."/>
            <person name="Morris A."/>
            <person name="Nichols S."/>
            <person name="Richter D.J."/>
            <person name="Salamov A."/>
            <person name="Bork P."/>
            <person name="Lim W.A."/>
            <person name="Manning G."/>
            <person name="Miller W.T."/>
            <person name="McGinnis W."/>
            <person name="Shapiro H."/>
            <person name="Tjian R."/>
            <person name="Grigoriev I.V."/>
            <person name="Rokhsar D."/>
        </authorList>
    </citation>
    <scope>NUCLEOTIDE SEQUENCE [LARGE SCALE GENOMIC DNA]</scope>
    <source>
        <strain evidence="10">MX1 / ATCC 50154</strain>
    </source>
</reference>
<dbReference type="OMA" id="CANAGRI"/>
<feature type="compositionally biased region" description="Low complexity" evidence="7">
    <location>
        <begin position="151"/>
        <end position="169"/>
    </location>
</feature>
<dbReference type="GO" id="GO:0003735">
    <property type="term" value="F:structural constituent of ribosome"/>
    <property type="evidence" value="ECO:0000318"/>
    <property type="project" value="GO_Central"/>
</dbReference>
<feature type="compositionally biased region" description="Basic residues" evidence="7">
    <location>
        <begin position="8"/>
        <end position="17"/>
    </location>
</feature>
<dbReference type="GO" id="GO:0022625">
    <property type="term" value="C:cytosolic large ribosomal subunit"/>
    <property type="evidence" value="ECO:0000318"/>
    <property type="project" value="GO_Central"/>
</dbReference>
<feature type="compositionally biased region" description="Basic and acidic residues" evidence="7">
    <location>
        <begin position="419"/>
        <end position="428"/>
    </location>
</feature>
<dbReference type="KEGG" id="mbr:MONBRDRAFT_37367"/>
<evidence type="ECO:0000256" key="1">
    <source>
        <dbReference type="ARBA" id="ARBA00004496"/>
    </source>
</evidence>
<feature type="compositionally biased region" description="Basic and acidic residues" evidence="7">
    <location>
        <begin position="116"/>
        <end position="136"/>
    </location>
</feature>
<dbReference type="RefSeq" id="XP_001746381.1">
    <property type="nucleotide sequence ID" value="XM_001746329.1"/>
</dbReference>
<feature type="region of interest" description="Disordered" evidence="7">
    <location>
        <begin position="764"/>
        <end position="793"/>
    </location>
</feature>
<feature type="compositionally biased region" description="Basic and acidic residues" evidence="7">
    <location>
        <begin position="780"/>
        <end position="793"/>
    </location>
</feature>
<feature type="coiled-coil region" evidence="6">
    <location>
        <begin position="1117"/>
        <end position="1151"/>
    </location>
</feature>
<name>A9V193_MONBE</name>
<keyword evidence="3" id="KW-0963">Cytoplasm</keyword>
<feature type="region of interest" description="Disordered" evidence="7">
    <location>
        <begin position="523"/>
        <end position="560"/>
    </location>
</feature>
<dbReference type="GO" id="GO:0003723">
    <property type="term" value="F:RNA binding"/>
    <property type="evidence" value="ECO:0000318"/>
    <property type="project" value="GO_Central"/>
</dbReference>
<dbReference type="InterPro" id="IPR005824">
    <property type="entry name" value="KOW"/>
</dbReference>
<evidence type="ECO:0000256" key="2">
    <source>
        <dbReference type="ARBA" id="ARBA00010618"/>
    </source>
</evidence>
<evidence type="ECO:0000313" key="10">
    <source>
        <dbReference type="Proteomes" id="UP000001357"/>
    </source>
</evidence>
<dbReference type="eggNOG" id="KOG3401">
    <property type="taxonomic scope" value="Eukaryota"/>
</dbReference>
<keyword evidence="6" id="KW-0175">Coiled coil</keyword>
<evidence type="ECO:0000256" key="7">
    <source>
        <dbReference type="SAM" id="MobiDB-lite"/>
    </source>
</evidence>
<dbReference type="STRING" id="81824.A9V193"/>
<dbReference type="InterPro" id="IPR008991">
    <property type="entry name" value="Translation_prot_SH3-like_sf"/>
</dbReference>
<evidence type="ECO:0000259" key="8">
    <source>
        <dbReference type="SMART" id="SM00739"/>
    </source>
</evidence>
<gene>
    <name evidence="9" type="ORF">MONBRDRAFT_37367</name>
</gene>
<evidence type="ECO:0000313" key="9">
    <source>
        <dbReference type="EMBL" id="EDQ88768.1"/>
    </source>
</evidence>
<evidence type="ECO:0000256" key="3">
    <source>
        <dbReference type="ARBA" id="ARBA00022490"/>
    </source>
</evidence>
<dbReference type="GO" id="GO:0042273">
    <property type="term" value="P:ribosomal large subunit biogenesis"/>
    <property type="evidence" value="ECO:0000318"/>
    <property type="project" value="GO_Central"/>
</dbReference>
<dbReference type="SMART" id="SM00739">
    <property type="entry name" value="KOW"/>
    <property type="match status" value="1"/>
</dbReference>
<comment type="subcellular location">
    <subcellularLocation>
        <location evidence="1">Cytoplasm</location>
    </subcellularLocation>
</comment>
<dbReference type="Gene3D" id="2.30.30.30">
    <property type="match status" value="1"/>
</dbReference>
<dbReference type="Pfam" id="PF00467">
    <property type="entry name" value="KOW"/>
    <property type="match status" value="1"/>
</dbReference>
<feature type="compositionally biased region" description="Polar residues" evidence="7">
    <location>
        <begin position="1610"/>
        <end position="1625"/>
    </location>
</feature>
<dbReference type="InterPro" id="IPR005756">
    <property type="entry name" value="Ribosomal_uL24_euk/arc"/>
</dbReference>
<dbReference type="SUPFAM" id="SSF50104">
    <property type="entry name" value="Translation proteins SH3-like domain"/>
    <property type="match status" value="1"/>
</dbReference>
<feature type="coiled-coil region" evidence="6">
    <location>
        <begin position="180"/>
        <end position="243"/>
    </location>
</feature>
<feature type="region of interest" description="Disordered" evidence="7">
    <location>
        <begin position="1576"/>
        <end position="1625"/>
    </location>
</feature>
<feature type="compositionally biased region" description="Low complexity" evidence="7">
    <location>
        <begin position="429"/>
        <end position="440"/>
    </location>
</feature>
<sequence>MKFSTKTSSRRKARKAHFTAPSSERRKLMSAPLSKELRQKHNVRHVPVRKDDEVKIVRGANKGQTGKIVDVYRKKWIIHIAGLTVDKANGATSFLGFDPSKVEITKLHIDKNRQQLLNRRDKTKQSDAAKGKHQEGELSAFRSSFRGGAGAQPANGAGGVSFSSSTSSGIRTQRDQDDLIADLRKENFALKLRIYEMEENLGRLAPGDIAQAIKLNVELKVQLEETKRELAEKDELLRQAHNAIDGYAAHEEQRLGQQRASVCLPSSPCTRASSCSPDYAPYHTPIDRTFRSQYEKRIRELELMVKEARVEAREHEQNLQRYGQDWGEQDQNLRGHIGDLKEELAALRQAAENAASDHRKRVAKLEGQLVDRDLQINALRNDLERDKQQIEAMQQEERQRRREQEHAEQTASRTPQADPRADQLRRQLEQAQLTTTTLRASDNEPARSNRSFAPGDDTLRSLHVSGHGLRDRTGPVDDTLNESLQNLAEGEALGIESLRHELQAERIRLETLRRQLEAEREQIRVEQRHRSTANVTPRPTEPAAPTPLATSRTADGGQTEELLNQARDRELLLMRQHAEQINQEQQRYRDTVVELQAAKRAEVEASTAANAARLDLDETRAQLLSTQQALIDIQQQHEALQSEHEEQVRLLQRAAAKVETQDAAQKALEAATAEHEQIVDHLRRAVAEAEDEAAKWKKRADRAEGRLATIEDEIVQIRGDLGQAQERYSTELTTIRSQHAEDNTKLAGMHDELQLLRNRLADAEAEREEARHTARQSENALRDARQQNRALSDELDRALADAEGRGELQQRVRELEALTKTLTRSLSAAENDAERLSAEVGHRNDRVQTLEARLRQLEDEIRGLQSSLHETQQQHQISVSQHTAESDALRRRLAAAEGKAGEHVAETRNLSTTCRELESALKVQKQLVADRSAAIARLQSSLAERDAAVKALQDELEAVRSDLVLARAQAQALGEVQHTLDLTQVRVAELEDELALARDELARAVATADGVMAQLAEVDAALQRERQGSADLARQLSDQRLAHEHALAATREEAERLQRQKQQADELLASREHEINRLHDDNDALARALREQSHAGEAANLRARDLDLDLSRLRGELDNCGHERTRVQQQNSELQRQLDEVTRELRNARDLHGGDVGRLQARLRDCDEEVAKLRVFKSKFEQLSEDQRSSDDTLQAALRDLDTTQRERDALSTELSEARSHLREEQKAVEDMRDELEQLLQSYTSLEQAKLAAEAELQSRGQDREARYTEMTVTMRSLQDELEHERARARQAEEDTDHFARDVHALRNEIARLQEQLANLRNREQGLLQQLSDAQGQLEAERERQRDLETKMDRIELSDRQRERRSNDEVSAMARELATVRAELAACKDRLADAVRDRDAIEGRLNEYGDLRARDRDGLQRAESDMASIRRQLAEERNQVSLKADELTEAKQLLEHTSHRLELLEDQNGQLRRQVADLQDELQLCHERNQLARDAEQALQDRMSRAERERATALEHAKERDQLKSELDQLRAELERRTRHVGELERELDRVLREAHQDATTMKDLVAALERMQQTQNRLQEDVEQAEYRARLASDRQPGPDAARSEHASRTYSRTVTSVLTQREA</sequence>
<feature type="coiled-coil region" evidence="6">
    <location>
        <begin position="935"/>
        <end position="1007"/>
    </location>
</feature>
<dbReference type="Gene3D" id="1.10.287.1490">
    <property type="match status" value="1"/>
</dbReference>
<feature type="coiled-coil region" evidence="6">
    <location>
        <begin position="1040"/>
        <end position="1077"/>
    </location>
</feature>
<dbReference type="InterPro" id="IPR012943">
    <property type="entry name" value="Cnn_1N"/>
</dbReference>
<evidence type="ECO:0000256" key="4">
    <source>
        <dbReference type="ARBA" id="ARBA00022980"/>
    </source>
</evidence>
<dbReference type="GO" id="GO:0005815">
    <property type="term" value="C:microtubule organizing center"/>
    <property type="evidence" value="ECO:0007669"/>
    <property type="project" value="InterPro"/>
</dbReference>
<keyword evidence="5" id="KW-0687">Ribonucleoprotein</keyword>
<dbReference type="FunFam" id="2.30.30.30:FF:000009">
    <property type="entry name" value="60S ribosomal protein L26"/>
    <property type="match status" value="1"/>
</dbReference>
<dbReference type="InterPro" id="IPR005825">
    <property type="entry name" value="Ribosomal_uL24_CS"/>
</dbReference>
<dbReference type="CDD" id="cd06089">
    <property type="entry name" value="KOW_RPL26"/>
    <property type="match status" value="1"/>
</dbReference>
<evidence type="ECO:0000256" key="6">
    <source>
        <dbReference type="SAM" id="Coils"/>
    </source>
</evidence>
<feature type="region of interest" description="Disordered" evidence="7">
    <location>
        <begin position="1200"/>
        <end position="1228"/>
    </location>
</feature>
<proteinExistence type="inferred from homology"/>
<dbReference type="GeneID" id="5891599"/>
<evidence type="ECO:0000256" key="5">
    <source>
        <dbReference type="ARBA" id="ARBA00023274"/>
    </source>
</evidence>
<feature type="domain" description="KOW" evidence="8">
    <location>
        <begin position="47"/>
        <end position="74"/>
    </location>
</feature>
<dbReference type="EMBL" id="CH991553">
    <property type="protein sequence ID" value="EDQ88768.1"/>
    <property type="molecule type" value="Genomic_DNA"/>
</dbReference>
<feature type="region of interest" description="Disordered" evidence="7">
    <location>
        <begin position="116"/>
        <end position="173"/>
    </location>
</feature>
<dbReference type="InParanoid" id="A9V193"/>
<dbReference type="Gene3D" id="1.20.5.170">
    <property type="match status" value="2"/>
</dbReference>
<keyword evidence="4" id="KW-0689">Ribosomal protein</keyword>
<dbReference type="GO" id="GO:0002181">
    <property type="term" value="P:cytoplasmic translation"/>
    <property type="evidence" value="ECO:0000318"/>
    <property type="project" value="GO_Central"/>
</dbReference>
<dbReference type="Proteomes" id="UP000001357">
    <property type="component" value="Unassembled WGS sequence"/>
</dbReference>
<accession>A9V193</accession>
<feature type="compositionally biased region" description="Basic and acidic residues" evidence="7">
    <location>
        <begin position="391"/>
        <end position="408"/>
    </location>
</feature>
<dbReference type="NCBIfam" id="TIGR01080">
    <property type="entry name" value="rplX_A_E"/>
    <property type="match status" value="1"/>
</dbReference>
<dbReference type="SUPFAM" id="SSF57997">
    <property type="entry name" value="Tropomyosin"/>
    <property type="match status" value="1"/>
</dbReference>
<dbReference type="Pfam" id="PF16906">
    <property type="entry name" value="Ribosomal_L26"/>
    <property type="match status" value="1"/>
</dbReference>
<protein>
    <recommendedName>
        <fullName evidence="8">KOW domain-containing protein</fullName>
    </recommendedName>
</protein>